<comment type="caution">
    <text evidence="3">The sequence shown here is derived from an EMBL/GenBank/DDBJ whole genome shotgun (WGS) entry which is preliminary data.</text>
</comment>
<feature type="compositionally biased region" description="Pro residues" evidence="1">
    <location>
        <begin position="654"/>
        <end position="666"/>
    </location>
</feature>
<dbReference type="PROSITE" id="PS50994">
    <property type="entry name" value="INTEGRASE"/>
    <property type="match status" value="1"/>
</dbReference>
<proteinExistence type="predicted"/>
<dbReference type="InterPro" id="IPR036397">
    <property type="entry name" value="RNaseH_sf"/>
</dbReference>
<evidence type="ECO:0000313" key="4">
    <source>
        <dbReference type="Proteomes" id="UP001443914"/>
    </source>
</evidence>
<evidence type="ECO:0000256" key="1">
    <source>
        <dbReference type="SAM" id="MobiDB-lite"/>
    </source>
</evidence>
<dbReference type="InterPro" id="IPR001584">
    <property type="entry name" value="Integrase_cat-core"/>
</dbReference>
<dbReference type="EMBL" id="JBDFQZ010000011">
    <property type="protein sequence ID" value="KAK9675775.1"/>
    <property type="molecule type" value="Genomic_DNA"/>
</dbReference>
<reference evidence="3" key="1">
    <citation type="submission" date="2024-03" db="EMBL/GenBank/DDBJ databases">
        <title>WGS assembly of Saponaria officinalis var. Norfolk2.</title>
        <authorList>
            <person name="Jenkins J."/>
            <person name="Shu S."/>
            <person name="Grimwood J."/>
            <person name="Barry K."/>
            <person name="Goodstein D."/>
            <person name="Schmutz J."/>
            <person name="Leebens-Mack J."/>
            <person name="Osbourn A."/>
        </authorList>
    </citation>
    <scope>NUCLEOTIDE SEQUENCE [LARGE SCALE GENOMIC DNA]</scope>
    <source>
        <strain evidence="3">JIC</strain>
    </source>
</reference>
<dbReference type="AlphaFoldDB" id="A0AAW1HI49"/>
<accession>A0AAW1HI49</accession>
<dbReference type="GO" id="GO:0003676">
    <property type="term" value="F:nucleic acid binding"/>
    <property type="evidence" value="ECO:0007669"/>
    <property type="project" value="InterPro"/>
</dbReference>
<dbReference type="InterPro" id="IPR012337">
    <property type="entry name" value="RNaseH-like_sf"/>
</dbReference>
<evidence type="ECO:0000313" key="3">
    <source>
        <dbReference type="EMBL" id="KAK9675775.1"/>
    </source>
</evidence>
<feature type="domain" description="Integrase catalytic" evidence="2">
    <location>
        <begin position="366"/>
        <end position="567"/>
    </location>
</feature>
<dbReference type="PANTHER" id="PTHR37610">
    <property type="entry name" value="CCHC-TYPE DOMAIN-CONTAINING PROTEIN"/>
    <property type="match status" value="1"/>
</dbReference>
<keyword evidence="4" id="KW-1185">Reference proteome</keyword>
<dbReference type="Pfam" id="PF22936">
    <property type="entry name" value="Pol_BBD"/>
    <property type="match status" value="1"/>
</dbReference>
<evidence type="ECO:0000259" key="2">
    <source>
        <dbReference type="PROSITE" id="PS50994"/>
    </source>
</evidence>
<dbReference type="Gene3D" id="3.30.420.10">
    <property type="entry name" value="Ribonuclease H-like superfamily/Ribonuclease H"/>
    <property type="match status" value="1"/>
</dbReference>
<dbReference type="Proteomes" id="UP001443914">
    <property type="component" value="Unassembled WGS sequence"/>
</dbReference>
<dbReference type="InterPro" id="IPR029472">
    <property type="entry name" value="Copia-like_N"/>
</dbReference>
<feature type="compositionally biased region" description="Pro residues" evidence="1">
    <location>
        <begin position="676"/>
        <end position="697"/>
    </location>
</feature>
<gene>
    <name evidence="3" type="ORF">RND81_11G030400</name>
</gene>
<dbReference type="InterPro" id="IPR057670">
    <property type="entry name" value="SH3_retrovirus"/>
</dbReference>
<dbReference type="Pfam" id="PF14244">
    <property type="entry name" value="Retrotran_gag_3"/>
    <property type="match status" value="1"/>
</dbReference>
<dbReference type="Pfam" id="PF25597">
    <property type="entry name" value="SH3_retrovirus"/>
    <property type="match status" value="1"/>
</dbReference>
<dbReference type="InterPro" id="IPR054722">
    <property type="entry name" value="PolX-like_BBD"/>
</dbReference>
<dbReference type="PANTHER" id="PTHR37610:SF6">
    <property type="entry name" value="GAG-POLYPEPTIDE OF LTR COPIA-TYPE-RELATED"/>
    <property type="match status" value="1"/>
</dbReference>
<dbReference type="SUPFAM" id="SSF53098">
    <property type="entry name" value="Ribonuclease H-like"/>
    <property type="match status" value="1"/>
</dbReference>
<feature type="region of interest" description="Disordered" evidence="1">
    <location>
        <begin position="653"/>
        <end position="697"/>
    </location>
</feature>
<name>A0AAW1HI49_SAPOF</name>
<sequence length="697" mass="78064">MTTPVDDSLQITSSDLVATKLITNVFDGNGFNGWKRGMLIGLSAKNKLGFIDGSIPKPAASSSTSKAWQRCNDLVFSWILNSLKEEIANSILYCETAKIAWDELEERFGQSNGAQLYGIHKKLCDFSQGNDDITIYFTKFKQIWDEIDAMGMNPNCTCTCTCGASEKQKKFQQNQKVVQFLMGLNDSFCVMRGAILMQNPLPSISVVYNNLLQEERQREIQNASTFQTNSASFYAKNVNNSTAQKNHPVLYQHNSAPLRSQNFQHSNSGTQFRRYNFGQNTDGEIKCNYCKRPGHTIDKCRKLQYNNKRRFAHNATVDENDGLMQAFSSKGEAEEQALCSQFMEFLKQKQHSDTGPTVSNVNFADNSSKPHEFTFCDNTWIVDSGASDHMCSNLKLFSDIETVPKPYSISLPNGHVVTINSMGTVQLTLDKRLTNVLTLWCAPLSSSRQGCKQSRVQGLVGDRPQALDKGLGSRGSCVANPSHDYRERHTKSKFVSNTSCPHTPQQNGVVERKHKHLLETARALMFQPNLPKKYWGECVLTATYTVNRLPTKILSFKSPYELLFGTSPDLHHMKTFGCLSYASSPKLGRDKFQPRAIPSIFLGYPYGKKAYKLLNLENHSVYTSQDVVFHEHIFPYVKDTHNHSLPNLGHPCFFPEPAPTTQPGPPNHITSAQPTSSPPHHPAQPSPNPTPPIKHSS</sequence>
<protein>
    <recommendedName>
        <fullName evidence="2">Integrase catalytic domain-containing protein</fullName>
    </recommendedName>
</protein>
<organism evidence="3 4">
    <name type="scientific">Saponaria officinalis</name>
    <name type="common">Common soapwort</name>
    <name type="synonym">Lychnis saponaria</name>
    <dbReference type="NCBI Taxonomy" id="3572"/>
    <lineage>
        <taxon>Eukaryota</taxon>
        <taxon>Viridiplantae</taxon>
        <taxon>Streptophyta</taxon>
        <taxon>Embryophyta</taxon>
        <taxon>Tracheophyta</taxon>
        <taxon>Spermatophyta</taxon>
        <taxon>Magnoliopsida</taxon>
        <taxon>eudicotyledons</taxon>
        <taxon>Gunneridae</taxon>
        <taxon>Pentapetalae</taxon>
        <taxon>Caryophyllales</taxon>
        <taxon>Caryophyllaceae</taxon>
        <taxon>Caryophylleae</taxon>
        <taxon>Saponaria</taxon>
    </lineage>
</organism>
<dbReference type="GO" id="GO:0015074">
    <property type="term" value="P:DNA integration"/>
    <property type="evidence" value="ECO:0007669"/>
    <property type="project" value="InterPro"/>
</dbReference>